<sequence length="257" mass="27601">MHRDLPTLICAYNDTVRLLLSGHLHKATVWGQLCGVPSITLPAVRYNAQNWQVLELASDGGWRLAGFGAKTRNHSRCSDVFAFDRERPCGAYEKDYEGRDVGSCGWPSSDAAEEAGFAVADIDGPKDVPSQDVFNPSGACRWKFARAYMHACRGGASEACCSVLEPAFLPASGAPFAGCLCQRDMWDSVVSWFDAHSDFSAAAVMLACVDEYGKRILFTGGPIGFCEAEPWSGDGHGAASRKLPGPDNAEDAARRAG</sequence>
<organism evidence="2">
    <name type="scientific">Chlamydomonas euryale</name>
    <dbReference type="NCBI Taxonomy" id="1486919"/>
    <lineage>
        <taxon>Eukaryota</taxon>
        <taxon>Viridiplantae</taxon>
        <taxon>Chlorophyta</taxon>
        <taxon>core chlorophytes</taxon>
        <taxon>Chlorophyceae</taxon>
        <taxon>CS clade</taxon>
        <taxon>Chlamydomonadales</taxon>
        <taxon>Chlamydomonadaceae</taxon>
        <taxon>Chlamydomonas</taxon>
    </lineage>
</organism>
<dbReference type="EMBL" id="HBEC01022886">
    <property type="protein sequence ID" value="CAD8290531.1"/>
    <property type="molecule type" value="Transcribed_RNA"/>
</dbReference>
<dbReference type="AlphaFoldDB" id="A0A6U2FSV5"/>
<reference evidence="2" key="1">
    <citation type="submission" date="2021-01" db="EMBL/GenBank/DDBJ databases">
        <authorList>
            <person name="Corre E."/>
            <person name="Pelletier E."/>
            <person name="Niang G."/>
            <person name="Scheremetjew M."/>
            <person name="Finn R."/>
            <person name="Kale V."/>
            <person name="Holt S."/>
            <person name="Cochrane G."/>
            <person name="Meng A."/>
            <person name="Brown T."/>
            <person name="Cohen L."/>
        </authorList>
    </citation>
    <scope>NUCLEOTIDE SEQUENCE</scope>
    <source>
        <strain evidence="2">CCMP219</strain>
    </source>
</reference>
<name>A0A6U2FSV5_9CHLO</name>
<evidence type="ECO:0000313" key="3">
    <source>
        <dbReference type="EMBL" id="CAD8290531.1"/>
    </source>
</evidence>
<proteinExistence type="predicted"/>
<evidence type="ECO:0000256" key="1">
    <source>
        <dbReference type="SAM" id="MobiDB-lite"/>
    </source>
</evidence>
<accession>A0A6U2FSV5</accession>
<evidence type="ECO:0000313" key="2">
    <source>
        <dbReference type="EMBL" id="CAD8290529.1"/>
    </source>
</evidence>
<gene>
    <name evidence="2" type="ORF">CEUR00632_LOCUS10469</name>
    <name evidence="3" type="ORF">CEUR00632_LOCUS10470</name>
</gene>
<dbReference type="EMBL" id="HBEC01022885">
    <property type="protein sequence ID" value="CAD8290529.1"/>
    <property type="molecule type" value="Transcribed_RNA"/>
</dbReference>
<protein>
    <submittedName>
        <fullName evidence="2">Uncharacterized protein</fullName>
    </submittedName>
</protein>
<feature type="region of interest" description="Disordered" evidence="1">
    <location>
        <begin position="235"/>
        <end position="257"/>
    </location>
</feature>